<feature type="transmembrane region" description="Helical" evidence="9">
    <location>
        <begin position="191"/>
        <end position="208"/>
    </location>
</feature>
<comment type="caution">
    <text evidence="10">The sequence shown here is derived from an EMBL/GenBank/DDBJ whole genome shotgun (WGS) entry which is preliminary data.</text>
</comment>
<keyword evidence="11" id="KW-1185">Reference proteome</keyword>
<dbReference type="InterPro" id="IPR026033">
    <property type="entry name" value="Azg-like_bact_archaea"/>
</dbReference>
<dbReference type="PIRSF" id="PIRSF005353">
    <property type="entry name" value="PbuG"/>
    <property type="match status" value="1"/>
</dbReference>
<dbReference type="PANTHER" id="PTHR43337">
    <property type="entry name" value="XANTHINE/URACIL PERMEASE C887.17-RELATED"/>
    <property type="match status" value="1"/>
</dbReference>
<dbReference type="RefSeq" id="WP_034879247.1">
    <property type="nucleotide sequence ID" value="NZ_JOKG01000005.1"/>
</dbReference>
<feature type="transmembrane region" description="Helical" evidence="9">
    <location>
        <begin position="433"/>
        <end position="450"/>
    </location>
</feature>
<dbReference type="eggNOG" id="COG2252">
    <property type="taxonomic scope" value="Bacteria"/>
</dbReference>
<feature type="transmembrane region" description="Helical" evidence="9">
    <location>
        <begin position="152"/>
        <end position="171"/>
    </location>
</feature>
<feature type="transmembrane region" description="Helical" evidence="9">
    <location>
        <begin position="105"/>
        <end position="121"/>
    </location>
</feature>
<evidence type="ECO:0000256" key="4">
    <source>
        <dbReference type="ARBA" id="ARBA00022475"/>
    </source>
</evidence>
<accession>A0A081N0W2</accession>
<dbReference type="GO" id="GO:0005886">
    <property type="term" value="C:plasma membrane"/>
    <property type="evidence" value="ECO:0007669"/>
    <property type="project" value="UniProtKB-SubCell"/>
</dbReference>
<evidence type="ECO:0000256" key="5">
    <source>
        <dbReference type="ARBA" id="ARBA00022692"/>
    </source>
</evidence>
<keyword evidence="3 8" id="KW-0813">Transport</keyword>
<evidence type="ECO:0000313" key="11">
    <source>
        <dbReference type="Proteomes" id="UP000028006"/>
    </source>
</evidence>
<dbReference type="InterPro" id="IPR045018">
    <property type="entry name" value="Azg-like"/>
</dbReference>
<keyword evidence="6 8" id="KW-1133">Transmembrane helix</keyword>
<feature type="transmembrane region" description="Helical" evidence="9">
    <location>
        <begin position="73"/>
        <end position="93"/>
    </location>
</feature>
<proteinExistence type="inferred from homology"/>
<feature type="transmembrane region" description="Helical" evidence="9">
    <location>
        <begin position="215"/>
        <end position="235"/>
    </location>
</feature>
<keyword evidence="4 8" id="KW-1003">Cell membrane</keyword>
<comment type="similarity">
    <text evidence="2 8">Belongs to the nucleobase:cation symporter-2 (NCS2) (TC 2.A.40) family. Azg-like subfamily.</text>
</comment>
<evidence type="ECO:0000256" key="9">
    <source>
        <dbReference type="SAM" id="Phobius"/>
    </source>
</evidence>
<dbReference type="Proteomes" id="UP000028006">
    <property type="component" value="Unassembled WGS sequence"/>
</dbReference>
<comment type="subcellular location">
    <subcellularLocation>
        <location evidence="1 8">Cell membrane</location>
        <topology evidence="1 8">Multi-pass membrane protein</topology>
    </subcellularLocation>
</comment>
<feature type="transmembrane region" description="Helical" evidence="9">
    <location>
        <begin position="396"/>
        <end position="421"/>
    </location>
</feature>
<evidence type="ECO:0000256" key="7">
    <source>
        <dbReference type="ARBA" id="ARBA00023136"/>
    </source>
</evidence>
<dbReference type="Pfam" id="PF00860">
    <property type="entry name" value="Xan_ur_permease"/>
    <property type="match status" value="1"/>
</dbReference>
<feature type="transmembrane region" description="Helical" evidence="9">
    <location>
        <begin position="45"/>
        <end position="67"/>
    </location>
</feature>
<evidence type="ECO:0000313" key="10">
    <source>
        <dbReference type="EMBL" id="KEQ12085.1"/>
    </source>
</evidence>
<sequence length="451" mass="47397">MTTSAIRDTRHLCQSSCPQPQKTGWIERFFDLSAKGTSIKQESMAGVTTFLTMAYIIFVNPQILSAAGMDAQAVFVTTCLIAAIGSIAMGIFANLPIAMAPAMGLNSYFAFFLVGSMGLGWQTGMAVIFWGSLLFAIAAPFRAYIITSIPTSLRVGIATGCGLFIALIGLHNAHIIVDHPATMVTLGNPRSAEFVLGCLGFLLMVGLVHRGFKAAVVVSIATITLIGLAIGDVQYTGIASMPPSIAPVVGQLDYMGALDMSLFGVILSVMLVSLFESAGTFIAVTDKAGLTDSTGNYPNATKSLYIDSLGSAGGAFMGTSSICPFIESATGVVDGGRSGLMAVVVGILFLLAIFFSPLAGMIPAYATAGALIYVGLLMTADLTKVNWEDFTESVPAFAATIMIPFSFTLTEGIATGFISYTFMKIVAGRYKEISPVCALLTVVFLLRYAFL</sequence>
<feature type="transmembrane region" description="Helical" evidence="9">
    <location>
        <begin position="343"/>
        <end position="376"/>
    </location>
</feature>
<name>A0A081N0W2_9GAMM</name>
<reference evidence="10 11" key="1">
    <citation type="submission" date="2014-06" db="EMBL/GenBank/DDBJ databases">
        <title>Whole Genome Sequences of Three Symbiotic Endozoicomonas Bacteria.</title>
        <authorList>
            <person name="Neave M.J."/>
            <person name="Apprill A."/>
            <person name="Voolstra C.R."/>
        </authorList>
    </citation>
    <scope>NUCLEOTIDE SEQUENCE [LARGE SCALE GENOMIC DNA]</scope>
    <source>
        <strain evidence="10 11">LMG 24815</strain>
    </source>
</reference>
<evidence type="ECO:0000256" key="2">
    <source>
        <dbReference type="ARBA" id="ARBA00005697"/>
    </source>
</evidence>
<keyword evidence="7 8" id="KW-0472">Membrane</keyword>
<gene>
    <name evidence="10" type="ORF">GZ77_23715</name>
</gene>
<dbReference type="AlphaFoldDB" id="A0A081N0W2"/>
<dbReference type="PANTHER" id="PTHR43337:SF1">
    <property type="entry name" value="XANTHINE_URACIL PERMEASE C887.17-RELATED"/>
    <property type="match status" value="1"/>
</dbReference>
<feature type="transmembrane region" description="Helical" evidence="9">
    <location>
        <begin position="127"/>
        <end position="145"/>
    </location>
</feature>
<dbReference type="GO" id="GO:0015207">
    <property type="term" value="F:adenine transmembrane transporter activity"/>
    <property type="evidence" value="ECO:0007669"/>
    <property type="project" value="TreeGrafter"/>
</dbReference>
<keyword evidence="5 8" id="KW-0812">Transmembrane</keyword>
<evidence type="ECO:0000256" key="6">
    <source>
        <dbReference type="ARBA" id="ARBA00022989"/>
    </source>
</evidence>
<dbReference type="EMBL" id="JOKG01000005">
    <property type="protein sequence ID" value="KEQ12085.1"/>
    <property type="molecule type" value="Genomic_DNA"/>
</dbReference>
<evidence type="ECO:0000256" key="3">
    <source>
        <dbReference type="ARBA" id="ARBA00022448"/>
    </source>
</evidence>
<evidence type="ECO:0000256" key="8">
    <source>
        <dbReference type="PIRNR" id="PIRNR005353"/>
    </source>
</evidence>
<protein>
    <submittedName>
        <fullName evidence="10">Adenine permease PurP</fullName>
    </submittedName>
</protein>
<organism evidence="10 11">
    <name type="scientific">Endozoicomonas montiporae</name>
    <dbReference type="NCBI Taxonomy" id="1027273"/>
    <lineage>
        <taxon>Bacteria</taxon>
        <taxon>Pseudomonadati</taxon>
        <taxon>Pseudomonadota</taxon>
        <taxon>Gammaproteobacteria</taxon>
        <taxon>Oceanospirillales</taxon>
        <taxon>Endozoicomonadaceae</taxon>
        <taxon>Endozoicomonas</taxon>
    </lineage>
</organism>
<dbReference type="InterPro" id="IPR006043">
    <property type="entry name" value="NCS2"/>
</dbReference>
<evidence type="ECO:0000256" key="1">
    <source>
        <dbReference type="ARBA" id="ARBA00004651"/>
    </source>
</evidence>
<feature type="transmembrane region" description="Helical" evidence="9">
    <location>
        <begin position="255"/>
        <end position="275"/>
    </location>
</feature>